<dbReference type="Proteomes" id="UP000188268">
    <property type="component" value="Unassembled WGS sequence"/>
</dbReference>
<feature type="transmembrane region" description="Helical" evidence="2">
    <location>
        <begin position="40"/>
        <end position="62"/>
    </location>
</feature>
<organism evidence="5 6">
    <name type="scientific">Corchorus capsularis</name>
    <name type="common">Jute</name>
    <dbReference type="NCBI Taxonomy" id="210143"/>
    <lineage>
        <taxon>Eukaryota</taxon>
        <taxon>Viridiplantae</taxon>
        <taxon>Streptophyta</taxon>
        <taxon>Embryophyta</taxon>
        <taxon>Tracheophyta</taxon>
        <taxon>Spermatophyta</taxon>
        <taxon>Magnoliopsida</taxon>
        <taxon>eudicotyledons</taxon>
        <taxon>Gunneridae</taxon>
        <taxon>Pentapetalae</taxon>
        <taxon>rosids</taxon>
        <taxon>malvids</taxon>
        <taxon>Malvales</taxon>
        <taxon>Malvaceae</taxon>
        <taxon>Grewioideae</taxon>
        <taxon>Apeibeae</taxon>
        <taxon>Corchorus</taxon>
    </lineage>
</organism>
<dbReference type="InterPro" id="IPR055782">
    <property type="entry name" value="DUF7358"/>
</dbReference>
<dbReference type="PANTHER" id="PTHR47030:SF2">
    <property type="entry name" value="LIPASE CLASS 3 FAMILY PROTEIN"/>
    <property type="match status" value="1"/>
</dbReference>
<dbReference type="CDD" id="cd00519">
    <property type="entry name" value="Lipase_3"/>
    <property type="match status" value="1"/>
</dbReference>
<dbReference type="Pfam" id="PF01764">
    <property type="entry name" value="Lipase_3"/>
    <property type="match status" value="1"/>
</dbReference>
<gene>
    <name evidence="5" type="ORF">CCACVL1_04542</name>
</gene>
<sequence length="770" mass="86345">MWVKRIRFSSIVLGALNILVLVLGGILVSIAFPGCNRRNILPIVAVSILAAIKIGTMIKLGIAQEATAKTITDSPSESGVLEAVMRQDRRLKYKRWLWWSRWAMVITILQILGAFYLMVYVTRYVSQDGNSTECFVGLATSSSTWKRKVMISFMITACCIAVVQCFAGSDVLKWRFYYATQDVAWKAHYQEVFDYGIREALCCLGRVEYLTVSEDDEVYSVAKLLGDLVTYRASGTGHLELLTGLALLQKHGQSRLSHDCLVEAPIEHLQLAAAFHKFAEAAYTGPLLDVGRNPFVFPCAWLYRQGILKPWTRNRRPALDGDNWWRGHAAAFLKFVNLPPEVLRRGRVCQNKCEAAYFIVVLHHLRTVIIAVRGTETAEDLITDGLGRECPLSVMDLDGLLNCSYINPSVKQHLESTFPHYGHSGIVEAARELYAQIEGKSADDTVEGYRGGTPDFYYQIIGLVKEQALHCFSGFQKLYGECQSGGFLSSLLGAGCECDGYRLTIVGHSLGGAISALLGIRLYRQFPNLHVYSYGPLPCVDFVVADACSKFVTSIVHDNEFSSRLSVGSILRLRAAAITALSENTQTDSALILRLAHQFLNANKHFRVKIEAEDPVQYYSETSIDSKDQDEKYSLCGDRKKNLVDMNESEFINPFASDLNDESDDPISQLVESVTRSENECSSDPTEMFLPGLIIHIVPQQQENLDAPMWKNWIVHQKYKAFLVNREQLKDIVVSPNMFFDHLPWRCDYAMRKVLEADDVMAATDVSHIV</sequence>
<dbReference type="Gramene" id="OMO97468">
    <property type="protein sequence ID" value="OMO97468"/>
    <property type="gene ID" value="CCACVL1_04542"/>
</dbReference>
<dbReference type="SUPFAM" id="SSF53474">
    <property type="entry name" value="alpha/beta-Hydrolases"/>
    <property type="match status" value="1"/>
</dbReference>
<dbReference type="STRING" id="210143.A0A1R3JRI1"/>
<dbReference type="InterPro" id="IPR029058">
    <property type="entry name" value="AB_hydrolase_fold"/>
</dbReference>
<feature type="domain" description="DUF7358" evidence="4">
    <location>
        <begin position="3"/>
        <end position="231"/>
    </location>
</feature>
<dbReference type="InterPro" id="IPR002921">
    <property type="entry name" value="Fungal_lipase-type"/>
</dbReference>
<feature type="transmembrane region" description="Helical" evidence="2">
    <location>
        <begin position="12"/>
        <end position="34"/>
    </location>
</feature>
<dbReference type="Pfam" id="PF24057">
    <property type="entry name" value="DUF7358"/>
    <property type="match status" value="1"/>
</dbReference>
<evidence type="ECO:0000313" key="5">
    <source>
        <dbReference type="EMBL" id="OMO97468.1"/>
    </source>
</evidence>
<evidence type="ECO:0000256" key="1">
    <source>
        <dbReference type="ARBA" id="ARBA00022801"/>
    </source>
</evidence>
<dbReference type="GO" id="GO:0016787">
    <property type="term" value="F:hydrolase activity"/>
    <property type="evidence" value="ECO:0007669"/>
    <property type="project" value="UniProtKB-KW"/>
</dbReference>
<keyword evidence="2" id="KW-1133">Transmembrane helix</keyword>
<comment type="caution">
    <text evidence="5">The sequence shown here is derived from an EMBL/GenBank/DDBJ whole genome shotgun (WGS) entry which is preliminary data.</text>
</comment>
<dbReference type="GO" id="GO:0006629">
    <property type="term" value="P:lipid metabolic process"/>
    <property type="evidence" value="ECO:0007669"/>
    <property type="project" value="InterPro"/>
</dbReference>
<proteinExistence type="predicted"/>
<evidence type="ECO:0000259" key="4">
    <source>
        <dbReference type="Pfam" id="PF24057"/>
    </source>
</evidence>
<keyword evidence="6" id="KW-1185">Reference proteome</keyword>
<dbReference type="OrthoDB" id="438440at2759"/>
<feature type="domain" description="Fungal lipase-type" evidence="3">
    <location>
        <begin position="471"/>
        <end position="560"/>
    </location>
</feature>
<dbReference type="Gene3D" id="3.40.50.1820">
    <property type="entry name" value="alpha/beta hydrolase"/>
    <property type="match status" value="1"/>
</dbReference>
<protein>
    <submittedName>
        <fullName evidence="5">Lipase, class 3</fullName>
    </submittedName>
</protein>
<keyword evidence="2" id="KW-0812">Transmembrane</keyword>
<keyword evidence="1" id="KW-0378">Hydrolase</keyword>
<reference evidence="5 6" key="1">
    <citation type="submission" date="2013-09" db="EMBL/GenBank/DDBJ databases">
        <title>Corchorus capsularis genome sequencing.</title>
        <authorList>
            <person name="Alam M."/>
            <person name="Haque M.S."/>
            <person name="Islam M.S."/>
            <person name="Emdad E.M."/>
            <person name="Islam M.M."/>
            <person name="Ahmed B."/>
            <person name="Halim A."/>
            <person name="Hossen Q.M.M."/>
            <person name="Hossain M.Z."/>
            <person name="Ahmed R."/>
            <person name="Khan M.M."/>
            <person name="Islam R."/>
            <person name="Rashid M.M."/>
            <person name="Khan S.A."/>
            <person name="Rahman M.S."/>
            <person name="Alam M."/>
        </authorList>
    </citation>
    <scope>NUCLEOTIDE SEQUENCE [LARGE SCALE GENOMIC DNA]</scope>
    <source>
        <strain evidence="6">cv. CVL-1</strain>
        <tissue evidence="5">Whole seedling</tissue>
    </source>
</reference>
<name>A0A1R3JRI1_COCAP</name>
<keyword evidence="2" id="KW-0472">Membrane</keyword>
<accession>A0A1R3JRI1</accession>
<dbReference type="AlphaFoldDB" id="A0A1R3JRI1"/>
<evidence type="ECO:0000259" key="3">
    <source>
        <dbReference type="Pfam" id="PF01764"/>
    </source>
</evidence>
<evidence type="ECO:0000256" key="2">
    <source>
        <dbReference type="SAM" id="Phobius"/>
    </source>
</evidence>
<feature type="transmembrane region" description="Helical" evidence="2">
    <location>
        <begin position="96"/>
        <end position="119"/>
    </location>
</feature>
<evidence type="ECO:0000313" key="6">
    <source>
        <dbReference type="Proteomes" id="UP000188268"/>
    </source>
</evidence>
<dbReference type="PANTHER" id="PTHR47030">
    <property type="entry name" value="LIPASE CLASS 3 FAMILY PROTEIN"/>
    <property type="match status" value="1"/>
</dbReference>
<dbReference type="EMBL" id="AWWV01007217">
    <property type="protein sequence ID" value="OMO97468.1"/>
    <property type="molecule type" value="Genomic_DNA"/>
</dbReference>
<dbReference type="OMA" id="IMWVATI"/>